<gene>
    <name evidence="1" type="ORF">OXX778_LOCUS17241</name>
</gene>
<organism evidence="1 2">
    <name type="scientific">Brachionus calyciflorus</name>
    <dbReference type="NCBI Taxonomy" id="104777"/>
    <lineage>
        <taxon>Eukaryota</taxon>
        <taxon>Metazoa</taxon>
        <taxon>Spiralia</taxon>
        <taxon>Gnathifera</taxon>
        <taxon>Rotifera</taxon>
        <taxon>Eurotatoria</taxon>
        <taxon>Monogononta</taxon>
        <taxon>Pseudotrocha</taxon>
        <taxon>Ploima</taxon>
        <taxon>Brachionidae</taxon>
        <taxon>Brachionus</taxon>
    </lineage>
</organism>
<name>A0A814I3E8_9BILA</name>
<protein>
    <submittedName>
        <fullName evidence="1">Uncharacterized protein</fullName>
    </submittedName>
</protein>
<dbReference type="Proteomes" id="UP000663879">
    <property type="component" value="Unassembled WGS sequence"/>
</dbReference>
<dbReference type="AlphaFoldDB" id="A0A814I3E8"/>
<evidence type="ECO:0000313" key="2">
    <source>
        <dbReference type="Proteomes" id="UP000663879"/>
    </source>
</evidence>
<accession>A0A814I3E8</accession>
<sequence length="309" mass="35859">MTILVENNFTNLLFEDEKSLTCFWSSLIQTTCEQIESETRVSMLILITSLFSKVYQISLEALCLDKLITLIDTYMDRSDEALTVANFLSKNKIYIFSSESKIKSINFWDFLFQLLIEVEQESSQISSDIISSLAYYSDNSKYEPVSMISIGLGLFVKTINNNYEALKFLLDQYEYVSECDSNPNSNDEELEVVFDKGVDAINTSYLYFLIELIKQIETILVNDKEESLLNLFETKFELIKARLNSELDLSLKYLDINKMGFNDFKYSKVSSHLMFLSKLVKYYESGFEDVKNKLEKSELNLNCFIQSNF</sequence>
<dbReference type="EMBL" id="CAJNOC010004342">
    <property type="protein sequence ID" value="CAF1018189.1"/>
    <property type="molecule type" value="Genomic_DNA"/>
</dbReference>
<reference evidence="1" key="1">
    <citation type="submission" date="2021-02" db="EMBL/GenBank/DDBJ databases">
        <authorList>
            <person name="Nowell W R."/>
        </authorList>
    </citation>
    <scope>NUCLEOTIDE SEQUENCE</scope>
    <source>
        <strain evidence="1">Ploen Becks lab</strain>
    </source>
</reference>
<comment type="caution">
    <text evidence="1">The sequence shown here is derived from an EMBL/GenBank/DDBJ whole genome shotgun (WGS) entry which is preliminary data.</text>
</comment>
<evidence type="ECO:0000313" key="1">
    <source>
        <dbReference type="EMBL" id="CAF1018189.1"/>
    </source>
</evidence>
<proteinExistence type="predicted"/>
<keyword evidence="2" id="KW-1185">Reference proteome</keyword>